<dbReference type="GO" id="GO:0003700">
    <property type="term" value="F:DNA-binding transcription factor activity"/>
    <property type="evidence" value="ECO:0007669"/>
    <property type="project" value="InterPro"/>
</dbReference>
<evidence type="ECO:0000256" key="2">
    <source>
        <dbReference type="ARBA" id="ARBA00023015"/>
    </source>
</evidence>
<dbReference type="InterPro" id="IPR058163">
    <property type="entry name" value="LysR-type_TF_proteobact-type"/>
</dbReference>
<dbReference type="PANTHER" id="PTHR30537:SF5">
    <property type="entry name" value="HTH-TYPE TRANSCRIPTIONAL ACTIVATOR TTDR-RELATED"/>
    <property type="match status" value="1"/>
</dbReference>
<accession>A0A2U3B963</accession>
<dbReference type="InterPro" id="IPR000847">
    <property type="entry name" value="LysR_HTH_N"/>
</dbReference>
<evidence type="ECO:0000313" key="7">
    <source>
        <dbReference type="Proteomes" id="UP000245362"/>
    </source>
</evidence>
<dbReference type="AlphaFoldDB" id="A0A2U3B963"/>
<dbReference type="SUPFAM" id="SSF53850">
    <property type="entry name" value="Periplasmic binding protein-like II"/>
    <property type="match status" value="1"/>
</dbReference>
<dbReference type="FunFam" id="1.10.10.10:FF:000001">
    <property type="entry name" value="LysR family transcriptional regulator"/>
    <property type="match status" value="1"/>
</dbReference>
<dbReference type="RefSeq" id="WP_109319895.1">
    <property type="nucleotide sequence ID" value="NZ_QFWT01000005.1"/>
</dbReference>
<evidence type="ECO:0000313" key="6">
    <source>
        <dbReference type="EMBL" id="PWI33311.1"/>
    </source>
</evidence>
<dbReference type="GO" id="GO:0043565">
    <property type="term" value="F:sequence-specific DNA binding"/>
    <property type="evidence" value="ECO:0007669"/>
    <property type="project" value="TreeGrafter"/>
</dbReference>
<comment type="caution">
    <text evidence="6">The sequence shown here is derived from an EMBL/GenBank/DDBJ whole genome shotgun (WGS) entry which is preliminary data.</text>
</comment>
<evidence type="ECO:0000256" key="1">
    <source>
        <dbReference type="ARBA" id="ARBA00009437"/>
    </source>
</evidence>
<gene>
    <name evidence="6" type="ORF">DI392_10670</name>
</gene>
<sequence length="300" mass="33710">MDKLDTMRTFLAVVREGSFSRAAEKLAISPQLASKYVSALEDSLHTRLLNRTTRKVSPTEAGHLYCQRCEQVLLDIEEMEDALTNLHKKVSGVLTISAPVSFGIRHLSRLLVDFQKKFPDVEVDLKLTDVKVDIVEEGVDIALRIGKLNNSTLIAKKIAPINIVIMASPDYLQEHGTPETPQDLPSHHYLKYSYSDSAVVFSRFGKRAQELHFKPRLTANNGDILVDAAISGGGIAIQPTFIAGEALSEGRLVRILHDYEPHPMGLYMVYANRKYLPSKIRSFIDFASDYYGPEPYWDQF</sequence>
<dbReference type="PANTHER" id="PTHR30537">
    <property type="entry name" value="HTH-TYPE TRANSCRIPTIONAL REGULATOR"/>
    <property type="match status" value="1"/>
</dbReference>
<dbReference type="Pfam" id="PF03466">
    <property type="entry name" value="LysR_substrate"/>
    <property type="match status" value="1"/>
</dbReference>
<dbReference type="EMBL" id="QFWT01000005">
    <property type="protein sequence ID" value="PWI33311.1"/>
    <property type="molecule type" value="Genomic_DNA"/>
</dbReference>
<dbReference type="InterPro" id="IPR005119">
    <property type="entry name" value="LysR_subst-bd"/>
</dbReference>
<evidence type="ECO:0000259" key="5">
    <source>
        <dbReference type="PROSITE" id="PS50931"/>
    </source>
</evidence>
<dbReference type="Pfam" id="PF00126">
    <property type="entry name" value="HTH_1"/>
    <property type="match status" value="1"/>
</dbReference>
<dbReference type="PROSITE" id="PS50931">
    <property type="entry name" value="HTH_LYSR"/>
    <property type="match status" value="1"/>
</dbReference>
<dbReference type="Gene3D" id="1.10.10.10">
    <property type="entry name" value="Winged helix-like DNA-binding domain superfamily/Winged helix DNA-binding domain"/>
    <property type="match status" value="1"/>
</dbReference>
<keyword evidence="3" id="KW-0238">DNA-binding</keyword>
<dbReference type="Gene3D" id="3.40.190.290">
    <property type="match status" value="1"/>
</dbReference>
<dbReference type="Proteomes" id="UP000245362">
    <property type="component" value="Unassembled WGS sequence"/>
</dbReference>
<proteinExistence type="inferred from homology"/>
<dbReference type="GO" id="GO:0006351">
    <property type="term" value="P:DNA-templated transcription"/>
    <property type="evidence" value="ECO:0007669"/>
    <property type="project" value="TreeGrafter"/>
</dbReference>
<protein>
    <submittedName>
        <fullName evidence="6">LysR family transcriptional regulator</fullName>
    </submittedName>
</protein>
<reference evidence="6 7" key="1">
    <citation type="submission" date="2018-05" db="EMBL/GenBank/DDBJ databases">
        <title>Vibrio limimaris sp. nov., isolated from marine sediment.</title>
        <authorList>
            <person name="Li C.-M."/>
        </authorList>
    </citation>
    <scope>NUCLEOTIDE SEQUENCE [LARGE SCALE GENOMIC DNA]</scope>
    <source>
        <strain evidence="6 7">E4404</strain>
    </source>
</reference>
<name>A0A2U3B963_9VIBR</name>
<dbReference type="FunFam" id="3.40.190.290:FF:000001">
    <property type="entry name" value="Transcriptional regulator, LysR family"/>
    <property type="match status" value="1"/>
</dbReference>
<keyword evidence="7" id="KW-1185">Reference proteome</keyword>
<dbReference type="InterPro" id="IPR036388">
    <property type="entry name" value="WH-like_DNA-bd_sf"/>
</dbReference>
<comment type="similarity">
    <text evidence="1">Belongs to the LysR transcriptional regulatory family.</text>
</comment>
<keyword evidence="4" id="KW-0804">Transcription</keyword>
<dbReference type="SUPFAM" id="SSF46785">
    <property type="entry name" value="Winged helix' DNA-binding domain"/>
    <property type="match status" value="1"/>
</dbReference>
<evidence type="ECO:0000256" key="3">
    <source>
        <dbReference type="ARBA" id="ARBA00023125"/>
    </source>
</evidence>
<dbReference type="CDD" id="cd08422">
    <property type="entry name" value="PBP2_CrgA_like"/>
    <property type="match status" value="1"/>
</dbReference>
<dbReference type="InterPro" id="IPR036390">
    <property type="entry name" value="WH_DNA-bd_sf"/>
</dbReference>
<dbReference type="OrthoDB" id="9786526at2"/>
<organism evidence="6 7">
    <name type="scientific">Vibrio albus</name>
    <dbReference type="NCBI Taxonomy" id="2200953"/>
    <lineage>
        <taxon>Bacteria</taxon>
        <taxon>Pseudomonadati</taxon>
        <taxon>Pseudomonadota</taxon>
        <taxon>Gammaproteobacteria</taxon>
        <taxon>Vibrionales</taxon>
        <taxon>Vibrionaceae</taxon>
        <taxon>Vibrio</taxon>
    </lineage>
</organism>
<keyword evidence="2" id="KW-0805">Transcription regulation</keyword>
<evidence type="ECO:0000256" key="4">
    <source>
        <dbReference type="ARBA" id="ARBA00023163"/>
    </source>
</evidence>
<feature type="domain" description="HTH lysR-type" evidence="5">
    <location>
        <begin position="1"/>
        <end position="59"/>
    </location>
</feature>